<dbReference type="RefSeq" id="WP_160907573.1">
    <property type="nucleotide sequence ID" value="NZ_WVHS01000003.1"/>
</dbReference>
<dbReference type="CDD" id="cd06121">
    <property type="entry name" value="cupin_YML079wp"/>
    <property type="match status" value="1"/>
</dbReference>
<dbReference type="SUPFAM" id="SSF51182">
    <property type="entry name" value="RmlC-like cupins"/>
    <property type="match status" value="1"/>
</dbReference>
<dbReference type="PANTHER" id="PTHR33387:SF3">
    <property type="entry name" value="DUF985 DOMAIN-CONTAINING PROTEIN"/>
    <property type="match status" value="1"/>
</dbReference>
<comment type="caution">
    <text evidence="2">The sequence shown here is derived from an EMBL/GenBank/DDBJ whole genome shotgun (WGS) entry which is preliminary data.</text>
</comment>
<dbReference type="AlphaFoldDB" id="A0A7K1XZZ6"/>
<evidence type="ECO:0000259" key="1">
    <source>
        <dbReference type="Pfam" id="PF06172"/>
    </source>
</evidence>
<dbReference type="PANTHER" id="PTHR33387">
    <property type="entry name" value="RMLC-LIKE JELLY ROLL FOLD PROTEIN"/>
    <property type="match status" value="1"/>
</dbReference>
<evidence type="ECO:0000313" key="2">
    <source>
        <dbReference type="EMBL" id="MXV16591.1"/>
    </source>
</evidence>
<proteinExistence type="predicted"/>
<dbReference type="InterPro" id="IPR009327">
    <property type="entry name" value="Cupin_DUF985"/>
</dbReference>
<dbReference type="Gene3D" id="2.60.120.10">
    <property type="entry name" value="Jelly Rolls"/>
    <property type="match status" value="1"/>
</dbReference>
<organism evidence="2 3">
    <name type="scientific">Hufsiella ginkgonis</name>
    <dbReference type="NCBI Taxonomy" id="2695274"/>
    <lineage>
        <taxon>Bacteria</taxon>
        <taxon>Pseudomonadati</taxon>
        <taxon>Bacteroidota</taxon>
        <taxon>Sphingobacteriia</taxon>
        <taxon>Sphingobacteriales</taxon>
        <taxon>Sphingobacteriaceae</taxon>
        <taxon>Hufsiella</taxon>
    </lineage>
</organism>
<keyword evidence="3" id="KW-1185">Reference proteome</keyword>
<sequence length="167" mass="18321">MAAQNAGYWIEALQLLPHPEGGFYKEVFRSPGEVLRTGESIPRQAFTSIYYLLEGADYSGFHRIASDEIWYFHKGDPLVIHIIGAAGELISRELSDQPGGNLSVTVPAGLWFAAELPGKQGFTLASCAVAPGFDFREFEMASRLQLAADHPVHAALINRLCREQGTD</sequence>
<feature type="domain" description="DUF985" evidence="1">
    <location>
        <begin position="8"/>
        <end position="141"/>
    </location>
</feature>
<accession>A0A7K1XZZ6</accession>
<reference evidence="2 3" key="1">
    <citation type="submission" date="2019-11" db="EMBL/GenBank/DDBJ databases">
        <title>Pedobacter sp. HMF7056 Genome sequencing and assembly.</title>
        <authorList>
            <person name="Kang H."/>
            <person name="Kim H."/>
            <person name="Joh K."/>
        </authorList>
    </citation>
    <scope>NUCLEOTIDE SEQUENCE [LARGE SCALE GENOMIC DNA]</scope>
    <source>
        <strain evidence="2 3">HMF7056</strain>
    </source>
</reference>
<dbReference type="InterPro" id="IPR014710">
    <property type="entry name" value="RmlC-like_jellyroll"/>
</dbReference>
<dbReference type="Proteomes" id="UP000451233">
    <property type="component" value="Unassembled WGS sequence"/>
</dbReference>
<dbReference type="InterPro" id="IPR039935">
    <property type="entry name" value="YML079W-like"/>
</dbReference>
<name>A0A7K1XZZ6_9SPHI</name>
<evidence type="ECO:0000313" key="3">
    <source>
        <dbReference type="Proteomes" id="UP000451233"/>
    </source>
</evidence>
<dbReference type="EMBL" id="WVHS01000003">
    <property type="protein sequence ID" value="MXV16591.1"/>
    <property type="molecule type" value="Genomic_DNA"/>
</dbReference>
<protein>
    <submittedName>
        <fullName evidence="2">Cupin domain-containing protein</fullName>
    </submittedName>
</protein>
<dbReference type="Pfam" id="PF06172">
    <property type="entry name" value="Cupin_5"/>
    <property type="match status" value="1"/>
</dbReference>
<gene>
    <name evidence="2" type="ORF">GS398_14915</name>
</gene>
<dbReference type="InterPro" id="IPR011051">
    <property type="entry name" value="RmlC_Cupin_sf"/>
</dbReference>